<dbReference type="Gene3D" id="3.40.470.10">
    <property type="entry name" value="Uracil-DNA glycosylase-like domain"/>
    <property type="match status" value="1"/>
</dbReference>
<dbReference type="PANTHER" id="PTHR33693">
    <property type="entry name" value="TYPE-5 URACIL-DNA GLYCOSYLASE"/>
    <property type="match status" value="1"/>
</dbReference>
<proteinExistence type="inferred from homology"/>
<evidence type="ECO:0000313" key="12">
    <source>
        <dbReference type="Proteomes" id="UP001336250"/>
    </source>
</evidence>
<dbReference type="Pfam" id="PF13566">
    <property type="entry name" value="DUF4130"/>
    <property type="match status" value="1"/>
</dbReference>
<accession>A0AAW9QIA9</accession>
<dbReference type="InterPro" id="IPR036895">
    <property type="entry name" value="Uracil-DNA_glycosylase-like_sf"/>
</dbReference>
<reference evidence="11 12" key="1">
    <citation type="submission" date="2024-02" db="EMBL/GenBank/DDBJ databases">
        <title>Genome sequence of Aquincola sp. MAHUQ-54.</title>
        <authorList>
            <person name="Huq M.A."/>
        </authorList>
    </citation>
    <scope>NUCLEOTIDE SEQUENCE [LARGE SCALE GENOMIC DNA]</scope>
    <source>
        <strain evidence="11 12">MAHUQ-54</strain>
    </source>
</reference>
<evidence type="ECO:0000256" key="1">
    <source>
        <dbReference type="ARBA" id="ARBA00006521"/>
    </source>
</evidence>
<dbReference type="EMBL" id="JAZIBG010000028">
    <property type="protein sequence ID" value="MEF7615122.1"/>
    <property type="molecule type" value="Genomic_DNA"/>
</dbReference>
<evidence type="ECO:0000256" key="8">
    <source>
        <dbReference type="ARBA" id="ARBA00023014"/>
    </source>
</evidence>
<keyword evidence="3" id="KW-0004">4Fe-4S</keyword>
<dbReference type="RefSeq" id="WP_332290236.1">
    <property type="nucleotide sequence ID" value="NZ_JAZIBG010000028.1"/>
</dbReference>
<feature type="domain" description="Uracil-DNA glycosylase-like" evidence="10">
    <location>
        <begin position="342"/>
        <end position="499"/>
    </location>
</feature>
<evidence type="ECO:0000256" key="7">
    <source>
        <dbReference type="ARBA" id="ARBA00023004"/>
    </source>
</evidence>
<keyword evidence="9" id="KW-0234">DNA repair</keyword>
<dbReference type="InterPro" id="IPR005122">
    <property type="entry name" value="Uracil-DNA_glycosylase-like"/>
</dbReference>
<evidence type="ECO:0000256" key="6">
    <source>
        <dbReference type="ARBA" id="ARBA00022801"/>
    </source>
</evidence>
<dbReference type="InterPro" id="IPR025404">
    <property type="entry name" value="DUF4130"/>
</dbReference>
<evidence type="ECO:0000256" key="4">
    <source>
        <dbReference type="ARBA" id="ARBA00022723"/>
    </source>
</evidence>
<protein>
    <recommendedName>
        <fullName evidence="2">Type-4 uracil-DNA glycosylase</fullName>
    </recommendedName>
</protein>
<organism evidence="11 12">
    <name type="scientific">Aquincola agrisoli</name>
    <dbReference type="NCBI Taxonomy" id="3119538"/>
    <lineage>
        <taxon>Bacteria</taxon>
        <taxon>Pseudomonadati</taxon>
        <taxon>Pseudomonadota</taxon>
        <taxon>Betaproteobacteria</taxon>
        <taxon>Burkholderiales</taxon>
        <taxon>Sphaerotilaceae</taxon>
        <taxon>Aquincola</taxon>
    </lineage>
</organism>
<dbReference type="CDD" id="cd10030">
    <property type="entry name" value="UDG-F4_TTUDGA_SPO1dp_like"/>
    <property type="match status" value="1"/>
</dbReference>
<dbReference type="SMART" id="SM00986">
    <property type="entry name" value="UDG"/>
    <property type="match status" value="1"/>
</dbReference>
<dbReference type="GO" id="GO:0051539">
    <property type="term" value="F:4 iron, 4 sulfur cluster binding"/>
    <property type="evidence" value="ECO:0007669"/>
    <property type="project" value="UniProtKB-KW"/>
</dbReference>
<comment type="similarity">
    <text evidence="1">Belongs to the uracil-DNA glycosylase (UDG) superfamily. Type 4 (UDGa) family.</text>
</comment>
<dbReference type="InterPro" id="IPR005273">
    <property type="entry name" value="Ura-DNA_glyco_family4"/>
</dbReference>
<dbReference type="InterPro" id="IPR051536">
    <property type="entry name" value="UDG_Type-4/5"/>
</dbReference>
<dbReference type="GO" id="GO:0097506">
    <property type="term" value="F:deaminated base DNA N-glycosylase activity"/>
    <property type="evidence" value="ECO:0007669"/>
    <property type="project" value="UniProtKB-ARBA"/>
</dbReference>
<gene>
    <name evidence="11" type="ORF">V4F39_14470</name>
</gene>
<keyword evidence="8" id="KW-0411">Iron-sulfur</keyword>
<dbReference type="SUPFAM" id="SSF52141">
    <property type="entry name" value="Uracil-DNA glycosylase-like"/>
    <property type="match status" value="1"/>
</dbReference>
<dbReference type="GO" id="GO:0046872">
    <property type="term" value="F:metal ion binding"/>
    <property type="evidence" value="ECO:0007669"/>
    <property type="project" value="UniProtKB-KW"/>
</dbReference>
<evidence type="ECO:0000256" key="5">
    <source>
        <dbReference type="ARBA" id="ARBA00022763"/>
    </source>
</evidence>
<keyword evidence="12" id="KW-1185">Reference proteome</keyword>
<sequence>MNPRSLFEPAAPAAAAQVVRLASLDDAGAFRDAARRLLLQQVPPEGVQWLEPQAADLFIPAAGSAADAAEAMRLDAANGPALKLPAAFVELCQHAALHADPGRHALLYRLAWRLLHEPGLRADPLDADWMQVQRMARAVRRDMHKMTAFVRFRPLPAPTDDDWRITHVAWFEPVHHTLRATAPFFARRFAQMPWAILTPEASARWDGRRLAFGPGARRDEAPGPDAAEQLWLTYYESIFNPARLKLTMMRKEMPRRYWKNLPEAALIQPLAARAAERGARMVAQGGTEPVRRRPLASLALRIEPPPPVTDAAAAPATLAELGQALSRCRACPIGQHATQAVAGEGAPGARLMLVGEQPGDQEDLQGRPFVGPAGQLLDRALAQLGWPRQALYLTNAVKHFKFEPRGKRRMHKTAGQREAAACGPWLEHEIALVRPAALVALGATAARALLGRPVAVTEARGQWLPRFDGLPVLVTLHPAALLRGDAELEDAFAAWAADLARATEHLAA</sequence>
<keyword evidence="4" id="KW-0479">Metal-binding</keyword>
<dbReference type="AlphaFoldDB" id="A0AAW9QIA9"/>
<dbReference type="SMART" id="SM00987">
    <property type="entry name" value="UreE_C"/>
    <property type="match status" value="1"/>
</dbReference>
<dbReference type="InterPro" id="IPR023875">
    <property type="entry name" value="DNA_repair_put"/>
</dbReference>
<dbReference type="NCBIfam" id="TIGR03914">
    <property type="entry name" value="UDG_fam_dom"/>
    <property type="match status" value="1"/>
</dbReference>
<dbReference type="PANTHER" id="PTHR33693:SF9">
    <property type="entry name" value="TYPE-4 URACIL-DNA GLYCOSYLASE"/>
    <property type="match status" value="1"/>
</dbReference>
<keyword evidence="7" id="KW-0408">Iron</keyword>
<dbReference type="Proteomes" id="UP001336250">
    <property type="component" value="Unassembled WGS sequence"/>
</dbReference>
<keyword evidence="5" id="KW-0227">DNA damage</keyword>
<evidence type="ECO:0000313" key="11">
    <source>
        <dbReference type="EMBL" id="MEF7615122.1"/>
    </source>
</evidence>
<dbReference type="Pfam" id="PF03167">
    <property type="entry name" value="UDG"/>
    <property type="match status" value="1"/>
</dbReference>
<evidence type="ECO:0000256" key="9">
    <source>
        <dbReference type="ARBA" id="ARBA00023204"/>
    </source>
</evidence>
<keyword evidence="6" id="KW-0378">Hydrolase</keyword>
<evidence type="ECO:0000256" key="3">
    <source>
        <dbReference type="ARBA" id="ARBA00022485"/>
    </source>
</evidence>
<comment type="caution">
    <text evidence="11">The sequence shown here is derived from an EMBL/GenBank/DDBJ whole genome shotgun (WGS) entry which is preliminary data.</text>
</comment>
<name>A0AAW9QIA9_9BURK</name>
<dbReference type="NCBIfam" id="TIGR00758">
    <property type="entry name" value="UDG_fam4"/>
    <property type="match status" value="1"/>
</dbReference>
<dbReference type="GO" id="GO:0006281">
    <property type="term" value="P:DNA repair"/>
    <property type="evidence" value="ECO:0007669"/>
    <property type="project" value="UniProtKB-KW"/>
</dbReference>
<dbReference type="NCBIfam" id="TIGR03915">
    <property type="entry name" value="SAM_7_link_chp"/>
    <property type="match status" value="1"/>
</dbReference>
<evidence type="ECO:0000259" key="10">
    <source>
        <dbReference type="SMART" id="SM00986"/>
    </source>
</evidence>
<evidence type="ECO:0000256" key="2">
    <source>
        <dbReference type="ARBA" id="ARBA00019403"/>
    </source>
</evidence>